<evidence type="ECO:0000313" key="1">
    <source>
        <dbReference type="EMBL" id="SFM72639.1"/>
    </source>
</evidence>
<evidence type="ECO:0000313" key="2">
    <source>
        <dbReference type="Proteomes" id="UP000198535"/>
    </source>
</evidence>
<reference evidence="2" key="1">
    <citation type="submission" date="2016-10" db="EMBL/GenBank/DDBJ databases">
        <authorList>
            <person name="Varghese N."/>
            <person name="Submissions S."/>
        </authorList>
    </citation>
    <scope>NUCLEOTIDE SEQUENCE [LARGE SCALE GENOMIC DNA]</scope>
    <source>
        <strain evidence="2">Mob M</strain>
    </source>
</reference>
<evidence type="ECO:0008006" key="3">
    <source>
        <dbReference type="Google" id="ProtNLM"/>
    </source>
</evidence>
<gene>
    <name evidence="1" type="ORF">SAMN04488696_2234</name>
</gene>
<dbReference type="CDD" id="cd22231">
    <property type="entry name" value="RHH_NikR_HicB-like"/>
    <property type="match status" value="1"/>
</dbReference>
<dbReference type="SUPFAM" id="SSF47598">
    <property type="entry name" value="Ribbon-helix-helix"/>
    <property type="match status" value="1"/>
</dbReference>
<dbReference type="InterPro" id="IPR010985">
    <property type="entry name" value="Ribbon_hlx_hlx"/>
</dbReference>
<keyword evidence="2" id="KW-1185">Reference proteome</keyword>
<dbReference type="STRING" id="487685.SAMN04488696_2234"/>
<proteinExistence type="predicted"/>
<protein>
    <recommendedName>
        <fullName evidence="3">Ribbon-helix-helix protein, copG family</fullName>
    </recommendedName>
</protein>
<name>A0A1I4T7G3_9EURY</name>
<organism evidence="1 2">
    <name type="scientific">Methanolobus profundi</name>
    <dbReference type="NCBI Taxonomy" id="487685"/>
    <lineage>
        <taxon>Archaea</taxon>
        <taxon>Methanobacteriati</taxon>
        <taxon>Methanobacteriota</taxon>
        <taxon>Stenosarchaea group</taxon>
        <taxon>Methanomicrobia</taxon>
        <taxon>Methanosarcinales</taxon>
        <taxon>Methanosarcinaceae</taxon>
        <taxon>Methanolobus</taxon>
    </lineage>
</organism>
<dbReference type="GO" id="GO:0006355">
    <property type="term" value="P:regulation of DNA-templated transcription"/>
    <property type="evidence" value="ECO:0007669"/>
    <property type="project" value="InterPro"/>
</dbReference>
<dbReference type="Proteomes" id="UP000198535">
    <property type="component" value="Unassembled WGS sequence"/>
</dbReference>
<accession>A0A1I4T7G3</accession>
<dbReference type="RefSeq" id="WP_091936879.1">
    <property type="nucleotide sequence ID" value="NZ_FOUJ01000004.1"/>
</dbReference>
<dbReference type="OrthoDB" id="334822at2157"/>
<dbReference type="AlphaFoldDB" id="A0A1I4T7G3"/>
<dbReference type="EMBL" id="FOUJ01000004">
    <property type="protein sequence ID" value="SFM72639.1"/>
    <property type="molecule type" value="Genomic_DNA"/>
</dbReference>
<sequence length="56" mass="6499">MPKVSVDIPQELLDDLSRHIGDNKKFVTQADAIRTALRKMLDQLDDIDRRHGRLDE</sequence>